<reference evidence="1" key="1">
    <citation type="submission" date="2021-06" db="EMBL/GenBank/DDBJ databases">
        <authorList>
            <person name="Kallberg Y."/>
            <person name="Tangrot J."/>
            <person name="Rosling A."/>
        </authorList>
    </citation>
    <scope>NUCLEOTIDE SEQUENCE</scope>
    <source>
        <strain evidence="1">28 12/20/2015</strain>
    </source>
</reference>
<accession>A0ACA9Q0Z3</accession>
<dbReference type="Proteomes" id="UP000789366">
    <property type="component" value="Unassembled WGS sequence"/>
</dbReference>
<protein>
    <submittedName>
        <fullName evidence="1">1821_t:CDS:1</fullName>
    </submittedName>
</protein>
<name>A0ACA9Q0Z3_9GLOM</name>
<evidence type="ECO:0000313" key="1">
    <source>
        <dbReference type="EMBL" id="CAG8730961.1"/>
    </source>
</evidence>
<sequence>FSKAISMSKLRASITYQHQLNEESKNQVSDDETSEDEESENIQEQLHNKDLVCNESEENTIDEHVESFNHLIDEWENLLAQE</sequence>
<keyword evidence="2" id="KW-1185">Reference proteome</keyword>
<evidence type="ECO:0000313" key="2">
    <source>
        <dbReference type="Proteomes" id="UP000789366"/>
    </source>
</evidence>
<organism evidence="1 2">
    <name type="scientific">Cetraspora pellucida</name>
    <dbReference type="NCBI Taxonomy" id="1433469"/>
    <lineage>
        <taxon>Eukaryota</taxon>
        <taxon>Fungi</taxon>
        <taxon>Fungi incertae sedis</taxon>
        <taxon>Mucoromycota</taxon>
        <taxon>Glomeromycotina</taxon>
        <taxon>Glomeromycetes</taxon>
        <taxon>Diversisporales</taxon>
        <taxon>Gigasporaceae</taxon>
        <taxon>Cetraspora</taxon>
    </lineage>
</organism>
<proteinExistence type="predicted"/>
<gene>
    <name evidence="1" type="ORF">SPELUC_LOCUS13106</name>
</gene>
<comment type="caution">
    <text evidence="1">The sequence shown here is derived from an EMBL/GenBank/DDBJ whole genome shotgun (WGS) entry which is preliminary data.</text>
</comment>
<feature type="non-terminal residue" evidence="1">
    <location>
        <position position="82"/>
    </location>
</feature>
<feature type="non-terminal residue" evidence="1">
    <location>
        <position position="1"/>
    </location>
</feature>
<dbReference type="EMBL" id="CAJVPW010033388">
    <property type="protein sequence ID" value="CAG8730961.1"/>
    <property type="molecule type" value="Genomic_DNA"/>
</dbReference>